<sequence>MTTDYCSFGGCTNSINKNNTSGRCRDHRRANEEIRLCSHPECNATLRSHNQSGLCTQHKHVNKTLDDRGESGDIGPGLLNIEPYSAIPAIPAMPTVVTSSDTLILRNHDDAVTHAFHQGENTTEHQSQTIKLMDALDLVPVAVLDDDNVETNLLGKSTAIHSLELKQKRGHKLSIMRNPKKLKMDPSPIRFPAMPIELEFILRNSFAKKVLENHKYAEMTDEIVKLLNQDWFFRPQMRFVAAKILSGAILVDPISSHALLINTVELYGRSSLVDAHHERCLNKRGIPAVSTNPPTSSRYKGIWAISVKDNDGTKLSIATKSFNALVTSSIRLDTKHAAELGPTTSKFDIDTKHGRDIQIFFNEENYIEATKIALNQHAANISDTDILQQLRQIRSKFNDHSSYIPSRSSSLHCDFHRLQPQTIFTYCTFDTSSSHCDGKLASQLFAHIAREVINKKEEAMLHKSVITNISGKCKPGGKVKDILDDISELFANGCTAIKILDNNIPLCNHLKLLAHILHSYISQANQTIANEIVVCAETAQVNHVLGLARQDKVRQPSQEEDVDLVIESRLQDP</sequence>
<protein>
    <submittedName>
        <fullName evidence="1">Uncharacterized protein</fullName>
    </submittedName>
</protein>
<dbReference type="VEuPathDB" id="FungiDB:LCOR_07813.1"/>
<comment type="caution">
    <text evidence="1">The sequence shown here is derived from an EMBL/GenBank/DDBJ whole genome shotgun (WGS) entry which is preliminary data.</text>
</comment>
<evidence type="ECO:0000313" key="2">
    <source>
        <dbReference type="Proteomes" id="UP000027586"/>
    </source>
</evidence>
<dbReference type="STRING" id="1263082.A0A068S6B4"/>
<dbReference type="Proteomes" id="UP000027586">
    <property type="component" value="Unassembled WGS sequence"/>
</dbReference>
<organism evidence="1 2">
    <name type="scientific">Lichtheimia corymbifera JMRC:FSU:9682</name>
    <dbReference type="NCBI Taxonomy" id="1263082"/>
    <lineage>
        <taxon>Eukaryota</taxon>
        <taxon>Fungi</taxon>
        <taxon>Fungi incertae sedis</taxon>
        <taxon>Mucoromycota</taxon>
        <taxon>Mucoromycotina</taxon>
        <taxon>Mucoromycetes</taxon>
        <taxon>Mucorales</taxon>
        <taxon>Lichtheimiaceae</taxon>
        <taxon>Lichtheimia</taxon>
    </lineage>
</organism>
<dbReference type="EMBL" id="CBTN010000041">
    <property type="protein sequence ID" value="CDH56801.1"/>
    <property type="molecule type" value="Genomic_DNA"/>
</dbReference>
<name>A0A068S6B4_9FUNG</name>
<keyword evidence="2" id="KW-1185">Reference proteome</keyword>
<dbReference type="OrthoDB" id="2250876at2759"/>
<gene>
    <name evidence="1" type="ORF">LCOR_07813.1</name>
</gene>
<accession>A0A068S6B4</accession>
<dbReference type="AlphaFoldDB" id="A0A068S6B4"/>
<reference evidence="1" key="1">
    <citation type="submission" date="2013-08" db="EMBL/GenBank/DDBJ databases">
        <title>Gene expansion shapes genome architecture in the human pathogen Lichtheimia corymbifera: an evolutionary genomics analysis in the ancient terrestrial Mucorales (Mucoromycotina).</title>
        <authorList>
            <person name="Schwartze V.U."/>
            <person name="Winter S."/>
            <person name="Shelest E."/>
            <person name="Marcet-Houben M."/>
            <person name="Horn F."/>
            <person name="Wehner S."/>
            <person name="Hoffmann K."/>
            <person name="Riege K."/>
            <person name="Sammeth M."/>
            <person name="Nowrousian M."/>
            <person name="Valiante V."/>
            <person name="Linde J."/>
            <person name="Jacobsen I.D."/>
            <person name="Marz M."/>
            <person name="Brakhage A.A."/>
            <person name="Gabaldon T."/>
            <person name="Bocker S."/>
            <person name="Voigt K."/>
        </authorList>
    </citation>
    <scope>NUCLEOTIDE SEQUENCE [LARGE SCALE GENOMIC DNA]</scope>
    <source>
        <strain evidence="1">FSU 9682</strain>
    </source>
</reference>
<evidence type="ECO:0000313" key="1">
    <source>
        <dbReference type="EMBL" id="CDH56801.1"/>
    </source>
</evidence>
<proteinExistence type="predicted"/>